<proteinExistence type="predicted"/>
<feature type="compositionally biased region" description="Polar residues" evidence="1">
    <location>
        <begin position="153"/>
        <end position="162"/>
    </location>
</feature>
<reference evidence="2 3" key="1">
    <citation type="journal article" date="2017" name="Mol. Biol. Evol.">
        <title>The 4-celled Tetrabaena socialis nuclear genome reveals the essential components for genetic control of cell number at the origin of multicellularity in the volvocine lineage.</title>
        <authorList>
            <person name="Featherston J."/>
            <person name="Arakaki Y."/>
            <person name="Hanschen E.R."/>
            <person name="Ferris P.J."/>
            <person name="Michod R.E."/>
            <person name="Olson B.J.S.C."/>
            <person name="Nozaki H."/>
            <person name="Durand P.M."/>
        </authorList>
    </citation>
    <scope>NUCLEOTIDE SEQUENCE [LARGE SCALE GENOMIC DNA]</scope>
    <source>
        <strain evidence="2 3">NIES-571</strain>
    </source>
</reference>
<feature type="compositionally biased region" description="Basic and acidic residues" evidence="1">
    <location>
        <begin position="1"/>
        <end position="11"/>
    </location>
</feature>
<evidence type="ECO:0000256" key="1">
    <source>
        <dbReference type="SAM" id="MobiDB-lite"/>
    </source>
</evidence>
<feature type="region of interest" description="Disordered" evidence="1">
    <location>
        <begin position="1"/>
        <end position="21"/>
    </location>
</feature>
<evidence type="ECO:0000313" key="3">
    <source>
        <dbReference type="Proteomes" id="UP000236333"/>
    </source>
</evidence>
<feature type="compositionally biased region" description="Polar residues" evidence="1">
    <location>
        <begin position="12"/>
        <end position="21"/>
    </location>
</feature>
<keyword evidence="3" id="KW-1185">Reference proteome</keyword>
<feature type="region of interest" description="Disordered" evidence="1">
    <location>
        <begin position="131"/>
        <end position="162"/>
    </location>
</feature>
<organism evidence="2 3">
    <name type="scientific">Tetrabaena socialis</name>
    <dbReference type="NCBI Taxonomy" id="47790"/>
    <lineage>
        <taxon>Eukaryota</taxon>
        <taxon>Viridiplantae</taxon>
        <taxon>Chlorophyta</taxon>
        <taxon>core chlorophytes</taxon>
        <taxon>Chlorophyceae</taxon>
        <taxon>CS clade</taxon>
        <taxon>Chlamydomonadales</taxon>
        <taxon>Tetrabaenaceae</taxon>
        <taxon>Tetrabaena</taxon>
    </lineage>
</organism>
<gene>
    <name evidence="2" type="ORF">TSOC_011249</name>
</gene>
<sequence length="226" mass="23392">MPQLHEVDSRRVGSTSTPRAPSTCLSSVAKLSGASGSVSCARAYTGTARPRAWSVLVTSSSCLAVMPCSVRVVPPATGTSREKNTWLSTSSGAGSKEETARVELGLKSTYTLLPTPCRAAHRKYVAKLGLSSAASPPWPPPPASVKSVSISADSPSSRIHTSTPCCSSITRPSCREASALRARGGARCGGLLRGGTRTQEVPSWALRMATAGCSPSVLDHRSLPTA</sequence>
<evidence type="ECO:0000313" key="2">
    <source>
        <dbReference type="EMBL" id="PNH02838.1"/>
    </source>
</evidence>
<dbReference type="AlphaFoldDB" id="A0A2J7ZRF3"/>
<comment type="caution">
    <text evidence="2">The sequence shown here is derived from an EMBL/GenBank/DDBJ whole genome shotgun (WGS) entry which is preliminary data.</text>
</comment>
<name>A0A2J7ZRF3_9CHLO</name>
<dbReference type="EMBL" id="PGGS01000589">
    <property type="protein sequence ID" value="PNH02838.1"/>
    <property type="molecule type" value="Genomic_DNA"/>
</dbReference>
<protein>
    <submittedName>
        <fullName evidence="2">Uncharacterized protein</fullName>
    </submittedName>
</protein>
<dbReference type="Proteomes" id="UP000236333">
    <property type="component" value="Unassembled WGS sequence"/>
</dbReference>
<accession>A0A2J7ZRF3</accession>